<dbReference type="Pfam" id="PF03564">
    <property type="entry name" value="DUF1759"/>
    <property type="match status" value="1"/>
</dbReference>
<dbReference type="PANTHER" id="PTHR21166:SF2">
    <property type="entry name" value="CELL DIVISION CONTROL PROTEIN 24 OB DOMAIN-CONTAINING PROTEIN-RELATED"/>
    <property type="match status" value="1"/>
</dbReference>
<dbReference type="EMBL" id="GL733381">
    <property type="protein sequence ID" value="EFX62794.1"/>
    <property type="molecule type" value="Genomic_DNA"/>
</dbReference>
<evidence type="ECO:0000256" key="1">
    <source>
        <dbReference type="SAM" id="MobiDB-lite"/>
    </source>
</evidence>
<reference evidence="2 3" key="1">
    <citation type="journal article" date="2011" name="Science">
        <title>The ecoresponsive genome of Daphnia pulex.</title>
        <authorList>
            <person name="Colbourne J.K."/>
            <person name="Pfrender M.E."/>
            <person name="Gilbert D."/>
            <person name="Thomas W.K."/>
            <person name="Tucker A."/>
            <person name="Oakley T.H."/>
            <person name="Tokishita S."/>
            <person name="Aerts A."/>
            <person name="Arnold G.J."/>
            <person name="Basu M.K."/>
            <person name="Bauer D.J."/>
            <person name="Caceres C.E."/>
            <person name="Carmel L."/>
            <person name="Casola C."/>
            <person name="Choi J.H."/>
            <person name="Detter J.C."/>
            <person name="Dong Q."/>
            <person name="Dusheyko S."/>
            <person name="Eads B.D."/>
            <person name="Frohlich T."/>
            <person name="Geiler-Samerotte K.A."/>
            <person name="Gerlach D."/>
            <person name="Hatcher P."/>
            <person name="Jogdeo S."/>
            <person name="Krijgsveld J."/>
            <person name="Kriventseva E.V."/>
            <person name="Kultz D."/>
            <person name="Laforsch C."/>
            <person name="Lindquist E."/>
            <person name="Lopez J."/>
            <person name="Manak J.R."/>
            <person name="Muller J."/>
            <person name="Pangilinan J."/>
            <person name="Patwardhan R.P."/>
            <person name="Pitluck S."/>
            <person name="Pritham E.J."/>
            <person name="Rechtsteiner A."/>
            <person name="Rho M."/>
            <person name="Rogozin I.B."/>
            <person name="Sakarya O."/>
            <person name="Salamov A."/>
            <person name="Schaack S."/>
            <person name="Shapiro H."/>
            <person name="Shiga Y."/>
            <person name="Skalitzky C."/>
            <person name="Smith Z."/>
            <person name="Souvorov A."/>
            <person name="Sung W."/>
            <person name="Tang Z."/>
            <person name="Tsuchiya D."/>
            <person name="Tu H."/>
            <person name="Vos H."/>
            <person name="Wang M."/>
            <person name="Wolf Y.I."/>
            <person name="Yamagata H."/>
            <person name="Yamada T."/>
            <person name="Ye Y."/>
            <person name="Shaw J.R."/>
            <person name="Andrews J."/>
            <person name="Crease T.J."/>
            <person name="Tang H."/>
            <person name="Lucas S.M."/>
            <person name="Robertson H.M."/>
            <person name="Bork P."/>
            <person name="Koonin E.V."/>
            <person name="Zdobnov E.M."/>
            <person name="Grigoriev I.V."/>
            <person name="Lynch M."/>
            <person name="Boore J.L."/>
        </authorList>
    </citation>
    <scope>NUCLEOTIDE SEQUENCE [LARGE SCALE GENOMIC DNA]</scope>
</reference>
<dbReference type="KEGG" id="dpx:DAPPUDRAFT_269705"/>
<dbReference type="eggNOG" id="ENOG502QR56">
    <property type="taxonomic scope" value="Eukaryota"/>
</dbReference>
<sequence length="346" mass="38274">MAEARLTASRGGNRAAATRLINRINTIVADVATTRAQKIHELQNKIENLEDKMAPIADIDKAIQDELDPEDVQAEIEAADTHNQTYRDARDGFTFQLKTLQDAEAAANANLALATAPVVPAAPATPGTSASMLPKLDLPTFKGDILISKLEGEAKASLLGLTSSNDNYNKAKDILRQRYSQPRKVITAHYKALINLPVANATRSSLRAFADQLESHIRGLEALGTAPAFYYGDLLVCFLIEKLAIDVRRNLTRHQGNADWTLDELRDAIAREIEIMGDTCELPPPRPASKQVLFNSSHPENTEANFSILFWRAFADKMLQIQDTGRSRKNREDKEAMFQLSSSRTH</sequence>
<proteinExistence type="predicted"/>
<protein>
    <submittedName>
        <fullName evidence="2">Uncharacterized protein</fullName>
    </submittedName>
</protein>
<dbReference type="InParanoid" id="E9HZN6"/>
<dbReference type="PANTHER" id="PTHR21166">
    <property type="entry name" value="CELL DIVISION CONTROL PROTEIN 24 OB DOMAIN-CONTAINING PROTEIN-RELATED"/>
    <property type="match status" value="1"/>
</dbReference>
<accession>E9HZN6</accession>
<name>E9HZN6_DAPPU</name>
<dbReference type="InterPro" id="IPR005312">
    <property type="entry name" value="DUF1759"/>
</dbReference>
<feature type="region of interest" description="Disordered" evidence="1">
    <location>
        <begin position="324"/>
        <end position="346"/>
    </location>
</feature>
<dbReference type="OrthoDB" id="7762859at2759"/>
<dbReference type="STRING" id="6669.E9HZN6"/>
<dbReference type="GO" id="GO:0000712">
    <property type="term" value="P:resolution of meiotic recombination intermediates"/>
    <property type="evidence" value="ECO:0000318"/>
    <property type="project" value="GO_Central"/>
</dbReference>
<evidence type="ECO:0000313" key="2">
    <source>
        <dbReference type="EMBL" id="EFX62794.1"/>
    </source>
</evidence>
<gene>
    <name evidence="2" type="ORF">DAPPUDRAFT_269705</name>
</gene>
<dbReference type="AlphaFoldDB" id="E9HZN6"/>
<evidence type="ECO:0000313" key="3">
    <source>
        <dbReference type="Proteomes" id="UP000000305"/>
    </source>
</evidence>
<dbReference type="Proteomes" id="UP000000305">
    <property type="component" value="Unassembled WGS sequence"/>
</dbReference>
<keyword evidence="3" id="KW-1185">Reference proteome</keyword>
<dbReference type="InterPro" id="IPR052469">
    <property type="entry name" value="MEIOB"/>
</dbReference>
<organism evidence="2 3">
    <name type="scientific">Daphnia pulex</name>
    <name type="common">Water flea</name>
    <dbReference type="NCBI Taxonomy" id="6669"/>
    <lineage>
        <taxon>Eukaryota</taxon>
        <taxon>Metazoa</taxon>
        <taxon>Ecdysozoa</taxon>
        <taxon>Arthropoda</taxon>
        <taxon>Crustacea</taxon>
        <taxon>Branchiopoda</taxon>
        <taxon>Diplostraca</taxon>
        <taxon>Cladocera</taxon>
        <taxon>Anomopoda</taxon>
        <taxon>Daphniidae</taxon>
        <taxon>Daphnia</taxon>
    </lineage>
</organism>
<dbReference type="GO" id="GO:0008310">
    <property type="term" value="F:single-stranded DNA 3'-5' DNA exonuclease activity"/>
    <property type="evidence" value="ECO:0000318"/>
    <property type="project" value="GO_Central"/>
</dbReference>
<dbReference type="OMA" id="ENDQHRS"/>
<dbReference type="PhylomeDB" id="E9HZN6"/>
<dbReference type="GO" id="GO:0003697">
    <property type="term" value="F:single-stranded DNA binding"/>
    <property type="evidence" value="ECO:0000318"/>
    <property type="project" value="GO_Central"/>
</dbReference>
<dbReference type="HOGENOM" id="CLU_906932_0_0_1"/>